<proteinExistence type="predicted"/>
<reference evidence="3" key="1">
    <citation type="submission" date="2022-08" db="EMBL/GenBank/DDBJ databases">
        <authorList>
            <consortium name="DOE Joint Genome Institute"/>
            <person name="Min B."/>
            <person name="Riley R."/>
            <person name="Sierra-Patev S."/>
            <person name="Naranjo-Ortiz M."/>
            <person name="Looney B."/>
            <person name="Konkel Z."/>
            <person name="Slot J.C."/>
            <person name="Sakamoto Y."/>
            <person name="Steenwyk J.L."/>
            <person name="Rokas A."/>
            <person name="Carro J."/>
            <person name="Camarero S."/>
            <person name="Ferreira P."/>
            <person name="Molpeceres G."/>
            <person name="Ruiz-Duenas F.J."/>
            <person name="Serrano A."/>
            <person name="Henrissat B."/>
            <person name="Drula E."/>
            <person name="Hughes K.W."/>
            <person name="Mata J.L."/>
            <person name="Ishikawa N.K."/>
            <person name="Vargas-Isla R."/>
            <person name="Ushijima S."/>
            <person name="Smith C.A."/>
            <person name="Ahrendt S."/>
            <person name="Andreopoulos W."/>
            <person name="He G."/>
            <person name="Labutti K."/>
            <person name="Lipzen A."/>
            <person name="Ng V."/>
            <person name="Sandor L."/>
            <person name="Barry K."/>
            <person name="Martinez A.T."/>
            <person name="Xiao Y."/>
            <person name="Gibbons J.G."/>
            <person name="Terashima K."/>
            <person name="Hibbett D.S."/>
            <person name="Grigoriev I.V."/>
        </authorList>
    </citation>
    <scope>NUCLEOTIDE SEQUENCE</scope>
    <source>
        <strain evidence="3">Sp2 HRB7682 ss15</strain>
    </source>
</reference>
<keyword evidence="2" id="KW-0812">Transmembrane</keyword>
<evidence type="ECO:0000256" key="1">
    <source>
        <dbReference type="SAM" id="MobiDB-lite"/>
    </source>
</evidence>
<evidence type="ECO:0000313" key="3">
    <source>
        <dbReference type="EMBL" id="KAJ4493927.1"/>
    </source>
</evidence>
<feature type="transmembrane region" description="Helical" evidence="2">
    <location>
        <begin position="73"/>
        <end position="93"/>
    </location>
</feature>
<protein>
    <submittedName>
        <fullName evidence="3">Uncharacterized protein</fullName>
    </submittedName>
</protein>
<gene>
    <name evidence="3" type="ORF">C8J55DRAFT_500209</name>
</gene>
<organism evidence="3 4">
    <name type="scientific">Lentinula lateritia</name>
    <dbReference type="NCBI Taxonomy" id="40482"/>
    <lineage>
        <taxon>Eukaryota</taxon>
        <taxon>Fungi</taxon>
        <taxon>Dikarya</taxon>
        <taxon>Basidiomycota</taxon>
        <taxon>Agaricomycotina</taxon>
        <taxon>Agaricomycetes</taxon>
        <taxon>Agaricomycetidae</taxon>
        <taxon>Agaricales</taxon>
        <taxon>Marasmiineae</taxon>
        <taxon>Omphalotaceae</taxon>
        <taxon>Lentinula</taxon>
    </lineage>
</organism>
<comment type="caution">
    <text evidence="3">The sequence shown here is derived from an EMBL/GenBank/DDBJ whole genome shotgun (WGS) entry which is preliminary data.</text>
</comment>
<reference evidence="3" key="2">
    <citation type="journal article" date="2023" name="Proc. Natl. Acad. Sci. U.S.A.">
        <title>A global phylogenomic analysis of the shiitake genus Lentinula.</title>
        <authorList>
            <person name="Sierra-Patev S."/>
            <person name="Min B."/>
            <person name="Naranjo-Ortiz M."/>
            <person name="Looney B."/>
            <person name="Konkel Z."/>
            <person name="Slot J.C."/>
            <person name="Sakamoto Y."/>
            <person name="Steenwyk J.L."/>
            <person name="Rokas A."/>
            <person name="Carro J."/>
            <person name="Camarero S."/>
            <person name="Ferreira P."/>
            <person name="Molpeceres G."/>
            <person name="Ruiz-Duenas F.J."/>
            <person name="Serrano A."/>
            <person name="Henrissat B."/>
            <person name="Drula E."/>
            <person name="Hughes K.W."/>
            <person name="Mata J.L."/>
            <person name="Ishikawa N.K."/>
            <person name="Vargas-Isla R."/>
            <person name="Ushijima S."/>
            <person name="Smith C.A."/>
            <person name="Donoghue J."/>
            <person name="Ahrendt S."/>
            <person name="Andreopoulos W."/>
            <person name="He G."/>
            <person name="LaButti K."/>
            <person name="Lipzen A."/>
            <person name="Ng V."/>
            <person name="Riley R."/>
            <person name="Sandor L."/>
            <person name="Barry K."/>
            <person name="Martinez A.T."/>
            <person name="Xiao Y."/>
            <person name="Gibbons J.G."/>
            <person name="Terashima K."/>
            <person name="Grigoriev I.V."/>
            <person name="Hibbett D."/>
        </authorList>
    </citation>
    <scope>NUCLEOTIDE SEQUENCE</scope>
    <source>
        <strain evidence="3">Sp2 HRB7682 ss15</strain>
    </source>
</reference>
<feature type="region of interest" description="Disordered" evidence="1">
    <location>
        <begin position="125"/>
        <end position="167"/>
    </location>
</feature>
<keyword evidence="2" id="KW-0472">Membrane</keyword>
<dbReference type="AlphaFoldDB" id="A0A9W9B035"/>
<evidence type="ECO:0000313" key="4">
    <source>
        <dbReference type="Proteomes" id="UP001150238"/>
    </source>
</evidence>
<dbReference type="Proteomes" id="UP001150238">
    <property type="component" value="Unassembled WGS sequence"/>
</dbReference>
<accession>A0A9W9B035</accession>
<sequence length="167" mass="18955">MAQKAIIHAYFLHAPFIYVNIMSDLKTMSLAILCYLMQHVDAASIAQRQTRVCFDENDNPITCPRSKWSKAKIIIICTIVGVVLLLMIITYIIKNRRIQPIRPWTNPSRIQTGLNRSYPLPDSTFAIPPSRETSSQKDNKSLRPYSVSEPDIALIPPPPAYTPTHIH</sequence>
<keyword evidence="2" id="KW-1133">Transmembrane helix</keyword>
<evidence type="ECO:0000256" key="2">
    <source>
        <dbReference type="SAM" id="Phobius"/>
    </source>
</evidence>
<name>A0A9W9B035_9AGAR</name>
<dbReference type="EMBL" id="JANVFS010000003">
    <property type="protein sequence ID" value="KAJ4493927.1"/>
    <property type="molecule type" value="Genomic_DNA"/>
</dbReference>